<sequence>MVPPTYTIRNFHFILTQFPKLFKKQIEDKVHFGQLSSIFFF</sequence>
<dbReference type="AlphaFoldDB" id="E7S8U5"/>
<accession>E7S8U5</accession>
<proteinExistence type="predicted"/>
<protein>
    <submittedName>
        <fullName evidence="1">Uncharacterized protein</fullName>
    </submittedName>
</protein>
<evidence type="ECO:0000313" key="1">
    <source>
        <dbReference type="EMBL" id="EFW00104.1"/>
    </source>
</evidence>
<dbReference type="Proteomes" id="UP000002814">
    <property type="component" value="Unassembled WGS sequence"/>
</dbReference>
<gene>
    <name evidence="1" type="ORF">HMPREF9421_0481</name>
</gene>
<evidence type="ECO:0000313" key="2">
    <source>
        <dbReference type="Proteomes" id="UP000002814"/>
    </source>
</evidence>
<dbReference type="EMBL" id="AEQR01000004">
    <property type="protein sequence ID" value="EFW00104.1"/>
    <property type="molecule type" value="Genomic_DNA"/>
</dbReference>
<keyword evidence="2" id="KW-1185">Reference proteome</keyword>
<comment type="caution">
    <text evidence="1">The sequence shown here is derived from an EMBL/GenBank/DDBJ whole genome shotgun (WGS) entry which is preliminary data.</text>
</comment>
<reference evidence="1 2" key="1">
    <citation type="submission" date="2010-12" db="EMBL/GenBank/DDBJ databases">
        <authorList>
            <person name="Muzny D."/>
            <person name="Qin X."/>
            <person name="Deng J."/>
            <person name="Jiang H."/>
            <person name="Liu Y."/>
            <person name="Qu J."/>
            <person name="Song X.-Z."/>
            <person name="Zhang L."/>
            <person name="Thornton R."/>
            <person name="Coyle M."/>
            <person name="Francisco L."/>
            <person name="Jackson L."/>
            <person name="Javaid M."/>
            <person name="Korchina V."/>
            <person name="Kovar C."/>
            <person name="Mata R."/>
            <person name="Mathew T."/>
            <person name="Ngo R."/>
            <person name="Nguyen L."/>
            <person name="Nguyen N."/>
            <person name="Okwuonu G."/>
            <person name="Ongeri F."/>
            <person name="Pham C."/>
            <person name="Simmons D."/>
            <person name="Wilczek-Boney K."/>
            <person name="Hale W."/>
            <person name="Jakkamsetti A."/>
            <person name="Pham P."/>
            <person name="Ruth R."/>
            <person name="San Lucas F."/>
            <person name="Warren J."/>
            <person name="Zhang J."/>
            <person name="Zhao Z."/>
            <person name="Zhou C."/>
            <person name="Zhu D."/>
            <person name="Lee S."/>
            <person name="Bess C."/>
            <person name="Blankenburg K."/>
            <person name="Forbes L."/>
            <person name="Fu Q."/>
            <person name="Gubbala S."/>
            <person name="Hirani K."/>
            <person name="Jayaseelan J.C."/>
            <person name="Lara F."/>
            <person name="Munidasa M."/>
            <person name="Palculict T."/>
            <person name="Patil S."/>
            <person name="Pu L.-L."/>
            <person name="Saada N."/>
            <person name="Tang L."/>
            <person name="Weissenberger G."/>
            <person name="Zhu Y."/>
            <person name="Hemphill L."/>
            <person name="Shang Y."/>
            <person name="Youmans B."/>
            <person name="Ayvaz T."/>
            <person name="Ross M."/>
            <person name="Santibanez J."/>
            <person name="Aqrawi P."/>
            <person name="Gross S."/>
            <person name="Joshi V."/>
            <person name="Fowler G."/>
            <person name="Nazareth L."/>
            <person name="Reid J."/>
            <person name="Worley K."/>
            <person name="Petrosino J."/>
            <person name="Highlander S."/>
            <person name="Gibbs R."/>
        </authorList>
    </citation>
    <scope>NUCLEOTIDE SEQUENCE [LARGE SCALE GENOMIC DNA]</scope>
    <source>
        <strain evidence="1 2">ATCC 700641</strain>
    </source>
</reference>
<organism evidence="1 2">
    <name type="scientific">Streptococcus australis ATCC 700641</name>
    <dbReference type="NCBI Taxonomy" id="888833"/>
    <lineage>
        <taxon>Bacteria</taxon>
        <taxon>Bacillati</taxon>
        <taxon>Bacillota</taxon>
        <taxon>Bacilli</taxon>
        <taxon>Lactobacillales</taxon>
        <taxon>Streptococcaceae</taxon>
        <taxon>Streptococcus</taxon>
    </lineage>
</organism>
<name>E7S8U5_9STRE</name>
<dbReference type="HOGENOM" id="CLU_3277049_0_0_9"/>